<keyword evidence="4 10" id="KW-0812">Transmembrane</keyword>
<evidence type="ECO:0000256" key="3">
    <source>
        <dbReference type="ARBA" id="ARBA00022452"/>
    </source>
</evidence>
<reference evidence="14 15" key="1">
    <citation type="submission" date="2017-10" db="EMBL/GenBank/DDBJ databases">
        <title>Paenichitinophaga pekingensis gen. nov., sp. nov., isolated from activated sludge.</title>
        <authorList>
            <person name="Jin D."/>
            <person name="Kong X."/>
            <person name="Deng Y."/>
            <person name="Bai Z."/>
        </authorList>
    </citation>
    <scope>NUCLEOTIDE SEQUENCE [LARGE SCALE GENOMIC DNA]</scope>
    <source>
        <strain evidence="14 15">13</strain>
    </source>
</reference>
<evidence type="ECO:0000259" key="13">
    <source>
        <dbReference type="Pfam" id="PF07715"/>
    </source>
</evidence>
<sequence>MMNVIVKLQRLCCCIGIISLCHLDTMAQSPGIIKGTITDEDGTAIPSASILNKNNKKVVISDPKGNFSIVAQKGDSIIIQMMGYQRYGFLTNTTQKNYDVILHSAVRNLKDVVVTALGIRREERELGYAFSEVDGDAINKAKETNVINSLAGKVPGLIINSTAGGPSGSSRVIIRGNTSITGNNQPLYVIDGVPMDNSNYGQVGDTKYAEGVDMGDAISALNPDDIEKISVLKGPSASALYGSSAANGVILITTKKGSRSKELGVELSSTATFENQLTKRDGVQYLYGQGRSGQLPLDQQQAQGTMFINFGPRLDPNINVIGFDGVSRPYALAEDNFDSFFRTGSSLNNTLSLTNATDKSNFRFSAGDLRYEDIVPNSNIRRNTFSFSGRSKFGERLDVSVRATYMKEKVKNRAGLGDSPTNIGQNFNGLANNIDQAIFSDTYKSPGGDYVEWGGGQYRLNPYWVLYEMSNLTNKDRLTGSINANYKVNNWLNLMARASTDITFLDYQKYSPVTTPLALSGLMNTMNQKYTTNQADFIATFTKKLNKNIKLTARLGASLNQRYRKGTTGAYSNMTVKDVVSINSYQDKSIVENNIRREIRSAYGLLTFAYKDYLYVDATLRRDGSSTLPGGNNVYSYPSVSSSFIFTDAFKIHSNVLSFGKFRASWAEVGSDTDPYMLDVYYNLYPFSFNGVQPAKLATSIIPNTNLKPTRTRSFETGLNMKFFNGRLNFDGTYYTAHSRDQINIVPAPVSSGYSKQIINAGMITNKGVELMVSGTPISKKDFSWDLSVNFARNINEVESLAPDVPFIALSEARWLGLLVAAKPGEKYGAIMGYDYQRDPGGNIILNPNTLTPVPTADRRVLGKGVFDWTGGLTTKFNYKNFSLNAVFDVKYGADIFSMTDLFLVVRGSSVKTLPGREEWIASEEARMAAKMSLGEWRAAGNVKGYVPEGVVQTGTDSEGKPVYEKNTQAVDPSTYWSQFYSDGNGIAVPFIYKATYVKAREITLNYSLPRSFNRKIGFKSASVGLVARNPFILYKDVPNVDPDSNYNNSNGQGLEYGSLPSRRGWGINLNVKF</sequence>
<dbReference type="NCBIfam" id="TIGR04057">
    <property type="entry name" value="SusC_RagA_signa"/>
    <property type="match status" value="1"/>
</dbReference>
<name>A0A291QZA6_9BACT</name>
<organism evidence="14 15">
    <name type="scientific">Chitinophaga caeni</name>
    <dbReference type="NCBI Taxonomy" id="2029983"/>
    <lineage>
        <taxon>Bacteria</taxon>
        <taxon>Pseudomonadati</taxon>
        <taxon>Bacteroidota</taxon>
        <taxon>Chitinophagia</taxon>
        <taxon>Chitinophagales</taxon>
        <taxon>Chitinophagaceae</taxon>
        <taxon>Chitinophaga</taxon>
    </lineage>
</organism>
<evidence type="ECO:0000256" key="1">
    <source>
        <dbReference type="ARBA" id="ARBA00004571"/>
    </source>
</evidence>
<keyword evidence="7 10" id="KW-0472">Membrane</keyword>
<evidence type="ECO:0000256" key="6">
    <source>
        <dbReference type="ARBA" id="ARBA00023077"/>
    </source>
</evidence>
<dbReference type="InterPro" id="IPR000531">
    <property type="entry name" value="Beta-barrel_TonB"/>
</dbReference>
<dbReference type="RefSeq" id="WP_098195633.1">
    <property type="nucleotide sequence ID" value="NZ_CP023777.1"/>
</dbReference>
<dbReference type="InterPro" id="IPR037066">
    <property type="entry name" value="Plug_dom_sf"/>
</dbReference>
<dbReference type="EMBL" id="CP023777">
    <property type="protein sequence ID" value="ATL49265.1"/>
    <property type="molecule type" value="Genomic_DNA"/>
</dbReference>
<evidence type="ECO:0000256" key="7">
    <source>
        <dbReference type="ARBA" id="ARBA00023136"/>
    </source>
</evidence>
<dbReference type="InterPro" id="IPR036942">
    <property type="entry name" value="Beta-barrel_TonB_sf"/>
</dbReference>
<dbReference type="GO" id="GO:0009279">
    <property type="term" value="C:cell outer membrane"/>
    <property type="evidence" value="ECO:0007669"/>
    <property type="project" value="UniProtKB-SubCell"/>
</dbReference>
<dbReference type="InterPro" id="IPR039426">
    <property type="entry name" value="TonB-dep_rcpt-like"/>
</dbReference>
<protein>
    <submittedName>
        <fullName evidence="14">SusC/RagA family protein</fullName>
    </submittedName>
</protein>
<evidence type="ECO:0000256" key="5">
    <source>
        <dbReference type="ARBA" id="ARBA00022729"/>
    </source>
</evidence>
<evidence type="ECO:0000256" key="10">
    <source>
        <dbReference type="PROSITE-ProRule" id="PRU01360"/>
    </source>
</evidence>
<evidence type="ECO:0000259" key="12">
    <source>
        <dbReference type="Pfam" id="PF00593"/>
    </source>
</evidence>
<evidence type="ECO:0000256" key="11">
    <source>
        <dbReference type="RuleBase" id="RU003357"/>
    </source>
</evidence>
<dbReference type="Pfam" id="PF00593">
    <property type="entry name" value="TonB_dep_Rec_b-barrel"/>
    <property type="match status" value="1"/>
</dbReference>
<proteinExistence type="inferred from homology"/>
<keyword evidence="9 10" id="KW-0998">Cell outer membrane</keyword>
<dbReference type="Gene3D" id="2.170.130.10">
    <property type="entry name" value="TonB-dependent receptor, plug domain"/>
    <property type="match status" value="1"/>
</dbReference>
<dbReference type="GO" id="GO:0044718">
    <property type="term" value="P:siderophore transmembrane transport"/>
    <property type="evidence" value="ECO:0007669"/>
    <property type="project" value="TreeGrafter"/>
</dbReference>
<dbReference type="PANTHER" id="PTHR30069">
    <property type="entry name" value="TONB-DEPENDENT OUTER MEMBRANE RECEPTOR"/>
    <property type="match status" value="1"/>
</dbReference>
<dbReference type="PROSITE" id="PS52016">
    <property type="entry name" value="TONB_DEPENDENT_REC_3"/>
    <property type="match status" value="1"/>
</dbReference>
<dbReference type="AlphaFoldDB" id="A0A291QZA6"/>
<evidence type="ECO:0000313" key="15">
    <source>
        <dbReference type="Proteomes" id="UP000220133"/>
    </source>
</evidence>
<comment type="similarity">
    <text evidence="10 11">Belongs to the TonB-dependent receptor family.</text>
</comment>
<accession>A0A291QZA6</accession>
<dbReference type="SUPFAM" id="SSF56935">
    <property type="entry name" value="Porins"/>
    <property type="match status" value="1"/>
</dbReference>
<keyword evidence="8" id="KW-0675">Receptor</keyword>
<evidence type="ECO:0000313" key="14">
    <source>
        <dbReference type="EMBL" id="ATL49265.1"/>
    </source>
</evidence>
<keyword evidence="15" id="KW-1185">Reference proteome</keyword>
<dbReference type="InterPro" id="IPR023996">
    <property type="entry name" value="TonB-dep_OMP_SusC/RagA"/>
</dbReference>
<dbReference type="GO" id="GO:0015344">
    <property type="term" value="F:siderophore uptake transmembrane transporter activity"/>
    <property type="evidence" value="ECO:0007669"/>
    <property type="project" value="TreeGrafter"/>
</dbReference>
<dbReference type="NCBIfam" id="TIGR04056">
    <property type="entry name" value="OMP_RagA_SusC"/>
    <property type="match status" value="1"/>
</dbReference>
<keyword evidence="3 10" id="KW-1134">Transmembrane beta strand</keyword>
<dbReference type="InterPro" id="IPR012910">
    <property type="entry name" value="Plug_dom"/>
</dbReference>
<evidence type="ECO:0000256" key="4">
    <source>
        <dbReference type="ARBA" id="ARBA00022692"/>
    </source>
</evidence>
<dbReference type="KEGG" id="cbae:COR50_19960"/>
<dbReference type="SUPFAM" id="SSF49464">
    <property type="entry name" value="Carboxypeptidase regulatory domain-like"/>
    <property type="match status" value="1"/>
</dbReference>
<gene>
    <name evidence="14" type="ORF">COR50_19960</name>
</gene>
<evidence type="ECO:0000256" key="2">
    <source>
        <dbReference type="ARBA" id="ARBA00022448"/>
    </source>
</evidence>
<dbReference type="InterPro" id="IPR008969">
    <property type="entry name" value="CarboxyPept-like_regulatory"/>
</dbReference>
<dbReference type="Pfam" id="PF13715">
    <property type="entry name" value="CarbopepD_reg_2"/>
    <property type="match status" value="1"/>
</dbReference>
<keyword evidence="6 11" id="KW-0798">TonB box</keyword>
<dbReference type="InterPro" id="IPR023997">
    <property type="entry name" value="TonB-dep_OMP_SusC/RagA_CS"/>
</dbReference>
<dbReference type="OrthoDB" id="9768177at2"/>
<keyword evidence="5" id="KW-0732">Signal</keyword>
<feature type="domain" description="TonB-dependent receptor-like beta-barrel" evidence="12">
    <location>
        <begin position="450"/>
        <end position="885"/>
    </location>
</feature>
<feature type="domain" description="TonB-dependent receptor plug" evidence="13">
    <location>
        <begin position="124"/>
        <end position="249"/>
    </location>
</feature>
<evidence type="ECO:0000256" key="9">
    <source>
        <dbReference type="ARBA" id="ARBA00023237"/>
    </source>
</evidence>
<comment type="subcellular location">
    <subcellularLocation>
        <location evidence="1 10">Cell outer membrane</location>
        <topology evidence="1 10">Multi-pass membrane protein</topology>
    </subcellularLocation>
</comment>
<dbReference type="Proteomes" id="UP000220133">
    <property type="component" value="Chromosome"/>
</dbReference>
<dbReference type="PANTHER" id="PTHR30069:SF29">
    <property type="entry name" value="HEMOGLOBIN AND HEMOGLOBIN-HAPTOGLOBIN-BINDING PROTEIN 1-RELATED"/>
    <property type="match status" value="1"/>
</dbReference>
<evidence type="ECO:0000256" key="8">
    <source>
        <dbReference type="ARBA" id="ARBA00023170"/>
    </source>
</evidence>
<dbReference type="Gene3D" id="2.40.170.20">
    <property type="entry name" value="TonB-dependent receptor, beta-barrel domain"/>
    <property type="match status" value="1"/>
</dbReference>
<keyword evidence="2 10" id="KW-0813">Transport</keyword>
<dbReference type="Pfam" id="PF07715">
    <property type="entry name" value="Plug"/>
    <property type="match status" value="1"/>
</dbReference>